<keyword evidence="11" id="KW-1185">Reference proteome</keyword>
<dbReference type="Pfam" id="PF13231">
    <property type="entry name" value="PMT_2"/>
    <property type="match status" value="1"/>
</dbReference>
<comment type="caution">
    <text evidence="10">The sequence shown here is derived from an EMBL/GenBank/DDBJ whole genome shotgun (WGS) entry which is preliminary data.</text>
</comment>
<dbReference type="GO" id="GO:0009103">
    <property type="term" value="P:lipopolysaccharide biosynthetic process"/>
    <property type="evidence" value="ECO:0007669"/>
    <property type="project" value="UniProtKB-ARBA"/>
</dbReference>
<dbReference type="AlphaFoldDB" id="A0A919W615"/>
<protein>
    <recommendedName>
        <fullName evidence="9">Glycosyltransferase RgtA/B/C/D-like domain-containing protein</fullName>
    </recommendedName>
</protein>
<feature type="transmembrane region" description="Helical" evidence="8">
    <location>
        <begin position="153"/>
        <end position="171"/>
    </location>
</feature>
<evidence type="ECO:0000256" key="6">
    <source>
        <dbReference type="ARBA" id="ARBA00022989"/>
    </source>
</evidence>
<evidence type="ECO:0000259" key="9">
    <source>
        <dbReference type="Pfam" id="PF13231"/>
    </source>
</evidence>
<dbReference type="InterPro" id="IPR050297">
    <property type="entry name" value="LipidA_mod_glycosyltrf_83"/>
</dbReference>
<evidence type="ECO:0000256" key="5">
    <source>
        <dbReference type="ARBA" id="ARBA00022692"/>
    </source>
</evidence>
<dbReference type="GO" id="GO:0005886">
    <property type="term" value="C:plasma membrane"/>
    <property type="evidence" value="ECO:0007669"/>
    <property type="project" value="UniProtKB-SubCell"/>
</dbReference>
<dbReference type="GO" id="GO:0016763">
    <property type="term" value="F:pentosyltransferase activity"/>
    <property type="evidence" value="ECO:0007669"/>
    <property type="project" value="TreeGrafter"/>
</dbReference>
<keyword evidence="7 8" id="KW-0472">Membrane</keyword>
<dbReference type="PANTHER" id="PTHR33908:SF11">
    <property type="entry name" value="MEMBRANE PROTEIN"/>
    <property type="match status" value="1"/>
</dbReference>
<evidence type="ECO:0000313" key="11">
    <source>
        <dbReference type="Proteomes" id="UP000677082"/>
    </source>
</evidence>
<keyword evidence="4" id="KW-0808">Transferase</keyword>
<name>A0A919W615_9ACTN</name>
<keyword evidence="2" id="KW-1003">Cell membrane</keyword>
<keyword evidence="5 8" id="KW-0812">Transmembrane</keyword>
<keyword evidence="3" id="KW-0328">Glycosyltransferase</keyword>
<evidence type="ECO:0000313" key="10">
    <source>
        <dbReference type="EMBL" id="GIM93860.1"/>
    </source>
</evidence>
<dbReference type="PANTHER" id="PTHR33908">
    <property type="entry name" value="MANNOSYLTRANSFERASE YKCB-RELATED"/>
    <property type="match status" value="1"/>
</dbReference>
<feature type="transmembrane region" description="Helical" evidence="8">
    <location>
        <begin position="124"/>
        <end position="141"/>
    </location>
</feature>
<dbReference type="InterPro" id="IPR038731">
    <property type="entry name" value="RgtA/B/C-like"/>
</dbReference>
<reference evidence="10 11" key="1">
    <citation type="submission" date="2021-03" db="EMBL/GenBank/DDBJ databases">
        <title>Whole genome shotgun sequence of Actinoplanes toevensis NBRC 105298.</title>
        <authorList>
            <person name="Komaki H."/>
            <person name="Tamura T."/>
        </authorList>
    </citation>
    <scope>NUCLEOTIDE SEQUENCE [LARGE SCALE GENOMIC DNA]</scope>
    <source>
        <strain evidence="10 11">NBRC 105298</strain>
    </source>
</reference>
<feature type="transmembrane region" description="Helical" evidence="8">
    <location>
        <begin position="191"/>
        <end position="210"/>
    </location>
</feature>
<feature type="domain" description="Glycosyltransferase RgtA/B/C/D-like" evidence="9">
    <location>
        <begin position="88"/>
        <end position="231"/>
    </location>
</feature>
<dbReference type="EMBL" id="BOQN01000071">
    <property type="protein sequence ID" value="GIM93860.1"/>
    <property type="molecule type" value="Genomic_DNA"/>
</dbReference>
<comment type="subcellular location">
    <subcellularLocation>
        <location evidence="1">Cell membrane</location>
        <topology evidence="1">Multi-pass membrane protein</topology>
    </subcellularLocation>
</comment>
<dbReference type="Proteomes" id="UP000677082">
    <property type="component" value="Unassembled WGS sequence"/>
</dbReference>
<accession>A0A919W615</accession>
<evidence type="ECO:0000256" key="1">
    <source>
        <dbReference type="ARBA" id="ARBA00004651"/>
    </source>
</evidence>
<proteinExistence type="predicted"/>
<evidence type="ECO:0000256" key="7">
    <source>
        <dbReference type="ARBA" id="ARBA00023136"/>
    </source>
</evidence>
<feature type="transmembrane region" description="Helical" evidence="8">
    <location>
        <begin position="288"/>
        <end position="307"/>
    </location>
</feature>
<keyword evidence="6 8" id="KW-1133">Transmembrane helix</keyword>
<feature type="transmembrane region" description="Helical" evidence="8">
    <location>
        <begin position="339"/>
        <end position="357"/>
    </location>
</feature>
<sequence length="491" mass="51598">METVAGSDARTTVIPRQRAVPPAVPRSSWLTWVAPALVAAVLGGWRLTGPALWADELATWGAVRLSWGQLRELTGTVDIVLAPYYAAMKAYASIAGTSTVALRLPALLAIVATTLLTTALGRRLGGPAAGLVAGLIFAVLPATSRYGQEARSYAFAMLAATLALLCLIRLLDRPTVPRAAGYAGALVVTGLSHPLSALLVPAAHAVAVAWRRSPRIAAFWTPAAALGALPALVLTALGARQRGQLSWIKVLTADLLQVVPERIFLSGAVAGIVLGLAVLGVRGSAESVSLAAAGFGPILLLLAAGLVEPIWNARYVLVALPVLAVLAALAAVRSGARPAAVVLLLLTLIGWPAQLAARGPAGHSEDSAKVAAVIAPLYRPGDVAVFPDTHPSIPWAPRDIYERYLPAPRPPDVLRVAPQRTDGHFLATECPAAACLGSPPRIWVIRVDNSADPYANMDAPKRKRLADSYHPVRRWQYSLLGITLLERNPSR</sequence>
<feature type="transmembrane region" description="Helical" evidence="8">
    <location>
        <begin position="263"/>
        <end position="281"/>
    </location>
</feature>
<feature type="transmembrane region" description="Helical" evidence="8">
    <location>
        <begin position="313"/>
        <end position="332"/>
    </location>
</feature>
<evidence type="ECO:0000256" key="3">
    <source>
        <dbReference type="ARBA" id="ARBA00022676"/>
    </source>
</evidence>
<evidence type="ECO:0000256" key="8">
    <source>
        <dbReference type="SAM" id="Phobius"/>
    </source>
</evidence>
<gene>
    <name evidence="10" type="ORF">Ato02nite_056530</name>
</gene>
<feature type="transmembrane region" description="Helical" evidence="8">
    <location>
        <begin position="90"/>
        <end position="112"/>
    </location>
</feature>
<evidence type="ECO:0000256" key="4">
    <source>
        <dbReference type="ARBA" id="ARBA00022679"/>
    </source>
</evidence>
<organism evidence="10 11">
    <name type="scientific">Paractinoplanes toevensis</name>
    <dbReference type="NCBI Taxonomy" id="571911"/>
    <lineage>
        <taxon>Bacteria</taxon>
        <taxon>Bacillati</taxon>
        <taxon>Actinomycetota</taxon>
        <taxon>Actinomycetes</taxon>
        <taxon>Micromonosporales</taxon>
        <taxon>Micromonosporaceae</taxon>
        <taxon>Paractinoplanes</taxon>
    </lineage>
</organism>
<feature type="transmembrane region" description="Helical" evidence="8">
    <location>
        <begin position="217"/>
        <end position="239"/>
    </location>
</feature>
<evidence type="ECO:0000256" key="2">
    <source>
        <dbReference type="ARBA" id="ARBA00022475"/>
    </source>
</evidence>